<organism evidence="1 2">
    <name type="scientific">Popillia japonica</name>
    <name type="common">Japanese beetle</name>
    <dbReference type="NCBI Taxonomy" id="7064"/>
    <lineage>
        <taxon>Eukaryota</taxon>
        <taxon>Metazoa</taxon>
        <taxon>Ecdysozoa</taxon>
        <taxon>Arthropoda</taxon>
        <taxon>Hexapoda</taxon>
        <taxon>Insecta</taxon>
        <taxon>Pterygota</taxon>
        <taxon>Neoptera</taxon>
        <taxon>Endopterygota</taxon>
        <taxon>Coleoptera</taxon>
        <taxon>Polyphaga</taxon>
        <taxon>Scarabaeiformia</taxon>
        <taxon>Scarabaeidae</taxon>
        <taxon>Rutelinae</taxon>
        <taxon>Popillia</taxon>
    </lineage>
</organism>
<protein>
    <submittedName>
        <fullName evidence="1">Uncharacterized protein</fullName>
    </submittedName>
</protein>
<name>A0AAW1IX70_POPJA</name>
<dbReference type="Proteomes" id="UP001458880">
    <property type="component" value="Unassembled WGS sequence"/>
</dbReference>
<evidence type="ECO:0000313" key="1">
    <source>
        <dbReference type="EMBL" id="KAK9694734.1"/>
    </source>
</evidence>
<comment type="caution">
    <text evidence="1">The sequence shown here is derived from an EMBL/GenBank/DDBJ whole genome shotgun (WGS) entry which is preliminary data.</text>
</comment>
<dbReference type="AlphaFoldDB" id="A0AAW1IX70"/>
<evidence type="ECO:0000313" key="2">
    <source>
        <dbReference type="Proteomes" id="UP001458880"/>
    </source>
</evidence>
<proteinExistence type="predicted"/>
<gene>
    <name evidence="1" type="ORF">QE152_g33329</name>
</gene>
<keyword evidence="2" id="KW-1185">Reference proteome</keyword>
<dbReference type="EMBL" id="JASPKY010000503">
    <property type="protein sequence ID" value="KAK9694734.1"/>
    <property type="molecule type" value="Genomic_DNA"/>
</dbReference>
<reference evidence="1 2" key="1">
    <citation type="journal article" date="2024" name="BMC Genomics">
        <title>De novo assembly and annotation of Popillia japonica's genome with initial clues to its potential as an invasive pest.</title>
        <authorList>
            <person name="Cucini C."/>
            <person name="Boschi S."/>
            <person name="Funari R."/>
            <person name="Cardaioli E."/>
            <person name="Iannotti N."/>
            <person name="Marturano G."/>
            <person name="Paoli F."/>
            <person name="Bruttini M."/>
            <person name="Carapelli A."/>
            <person name="Frati F."/>
            <person name="Nardi F."/>
        </authorList>
    </citation>
    <scope>NUCLEOTIDE SEQUENCE [LARGE SCALE GENOMIC DNA]</scope>
    <source>
        <strain evidence="1">DMR45628</strain>
    </source>
</reference>
<sequence length="118" mass="13675">MIDEEIETTFVEDRGKLREEAKKQILVCQEENRKTYNLRRRPARKYSVNDVVAIKRTQQGPGLKLKPKYLGPYEITRVKPKDTYEVVKIGKCDGPISTTTCAEFMKPWAPIDDDTSHM</sequence>
<accession>A0AAW1IX70</accession>